<keyword evidence="3" id="KW-1185">Reference proteome</keyword>
<name>L5MAZ1_MYODS</name>
<organism evidence="2 3">
    <name type="scientific">Myotis davidii</name>
    <name type="common">David's myotis</name>
    <dbReference type="NCBI Taxonomy" id="225400"/>
    <lineage>
        <taxon>Eukaryota</taxon>
        <taxon>Metazoa</taxon>
        <taxon>Chordata</taxon>
        <taxon>Craniata</taxon>
        <taxon>Vertebrata</taxon>
        <taxon>Euteleostomi</taxon>
        <taxon>Mammalia</taxon>
        <taxon>Eutheria</taxon>
        <taxon>Laurasiatheria</taxon>
        <taxon>Chiroptera</taxon>
        <taxon>Yangochiroptera</taxon>
        <taxon>Vespertilionidae</taxon>
        <taxon>Myotis</taxon>
    </lineage>
</organism>
<proteinExistence type="predicted"/>
<sequence length="124" mass="12879">MARLIPRCLPADQGVGAPSPVMNRAGRIGRLWPRPLSHTELQGDQGVWVLPPVKLLQGPDGLTAPLIPVLGGLAVPLILVLGGLTALLILVLRGLAAPLILVPGGLAALLIPVLGGILPFYYIE</sequence>
<evidence type="ECO:0000313" key="2">
    <source>
        <dbReference type="EMBL" id="ELK35789.1"/>
    </source>
</evidence>
<evidence type="ECO:0000313" key="3">
    <source>
        <dbReference type="Proteomes" id="UP000010556"/>
    </source>
</evidence>
<feature type="transmembrane region" description="Helical" evidence="1">
    <location>
        <begin position="66"/>
        <end position="92"/>
    </location>
</feature>
<dbReference type="EMBL" id="KB102162">
    <property type="protein sequence ID" value="ELK35789.1"/>
    <property type="molecule type" value="Genomic_DNA"/>
</dbReference>
<reference evidence="3" key="1">
    <citation type="journal article" date="2013" name="Science">
        <title>Comparative analysis of bat genomes provides insight into the evolution of flight and immunity.</title>
        <authorList>
            <person name="Zhang G."/>
            <person name="Cowled C."/>
            <person name="Shi Z."/>
            <person name="Huang Z."/>
            <person name="Bishop-Lilly K.A."/>
            <person name="Fang X."/>
            <person name="Wynne J.W."/>
            <person name="Xiong Z."/>
            <person name="Baker M.L."/>
            <person name="Zhao W."/>
            <person name="Tachedjian M."/>
            <person name="Zhu Y."/>
            <person name="Zhou P."/>
            <person name="Jiang X."/>
            <person name="Ng J."/>
            <person name="Yang L."/>
            <person name="Wu L."/>
            <person name="Xiao J."/>
            <person name="Feng Y."/>
            <person name="Chen Y."/>
            <person name="Sun X."/>
            <person name="Zhang Y."/>
            <person name="Marsh G.A."/>
            <person name="Crameri G."/>
            <person name="Broder C.C."/>
            <person name="Frey K.G."/>
            <person name="Wang L.F."/>
            <person name="Wang J."/>
        </authorList>
    </citation>
    <scope>NUCLEOTIDE SEQUENCE [LARGE SCALE GENOMIC DNA]</scope>
</reference>
<protein>
    <submittedName>
        <fullName evidence="2">Uncharacterized protein</fullName>
    </submittedName>
</protein>
<dbReference type="AlphaFoldDB" id="L5MAZ1"/>
<feature type="transmembrane region" description="Helical" evidence="1">
    <location>
        <begin position="99"/>
        <end position="123"/>
    </location>
</feature>
<keyword evidence="1" id="KW-0812">Transmembrane</keyword>
<dbReference type="Proteomes" id="UP000010556">
    <property type="component" value="Unassembled WGS sequence"/>
</dbReference>
<keyword evidence="1" id="KW-0472">Membrane</keyword>
<keyword evidence="1" id="KW-1133">Transmembrane helix</keyword>
<evidence type="ECO:0000256" key="1">
    <source>
        <dbReference type="SAM" id="Phobius"/>
    </source>
</evidence>
<accession>L5MAZ1</accession>
<gene>
    <name evidence="2" type="ORF">MDA_GLEAN10004630</name>
</gene>